<dbReference type="InterPro" id="IPR005190">
    <property type="entry name" value="GlnE_rpt_dom"/>
</dbReference>
<dbReference type="GO" id="GO:0008882">
    <property type="term" value="F:[glutamate-ammonia-ligase] adenylyltransferase activity"/>
    <property type="evidence" value="ECO:0007669"/>
    <property type="project" value="UniProtKB-EC"/>
</dbReference>
<accession>A0A840I2P9</accession>
<dbReference type="SUPFAM" id="SSF81593">
    <property type="entry name" value="Nucleotidyltransferase substrate binding subunit/domain"/>
    <property type="match status" value="2"/>
</dbReference>
<evidence type="ECO:0000259" key="7">
    <source>
        <dbReference type="Pfam" id="PF03710"/>
    </source>
</evidence>
<evidence type="ECO:0000256" key="5">
    <source>
        <dbReference type="ARBA" id="ARBA00022842"/>
    </source>
</evidence>
<evidence type="ECO:0000256" key="2">
    <source>
        <dbReference type="ARBA" id="ARBA00022695"/>
    </source>
</evidence>
<reference evidence="9 10" key="1">
    <citation type="submission" date="2020-08" db="EMBL/GenBank/DDBJ databases">
        <title>Genomic Encyclopedia of Type Strains, Phase IV (KMG-IV): sequencing the most valuable type-strain genomes for metagenomic binning, comparative biology and taxonomic classification.</title>
        <authorList>
            <person name="Goeker M."/>
        </authorList>
    </citation>
    <scope>NUCLEOTIDE SEQUENCE [LARGE SCALE GENOMIC DNA]</scope>
    <source>
        <strain evidence="9 10">DSM 102850</strain>
    </source>
</reference>
<feature type="domain" description="Glutamate-ammonia ligase adenylyltransferase repeated" evidence="7">
    <location>
        <begin position="547"/>
        <end position="764"/>
    </location>
</feature>
<protein>
    <submittedName>
        <fullName evidence="9">Glutamate-ammonia-ligase adenylyltransferase</fullName>
        <ecNumber evidence="9">2.7.7.42</ecNumber>
    </submittedName>
</protein>
<gene>
    <name evidence="9" type="ORF">GGQ59_001053</name>
</gene>
<dbReference type="EC" id="2.7.7.42" evidence="9"/>
<keyword evidence="6" id="KW-0511">Multifunctional enzyme</keyword>
<dbReference type="InterPro" id="IPR023057">
    <property type="entry name" value="GlnE"/>
</dbReference>
<keyword evidence="1 9" id="KW-0808">Transferase</keyword>
<dbReference type="NCBIfam" id="NF010706">
    <property type="entry name" value="PRK14108.1"/>
    <property type="match status" value="1"/>
</dbReference>
<dbReference type="Gene3D" id="3.30.460.10">
    <property type="entry name" value="Beta Polymerase, domain 2"/>
    <property type="match status" value="2"/>
</dbReference>
<dbReference type="Proteomes" id="UP000563524">
    <property type="component" value="Unassembled WGS sequence"/>
</dbReference>
<dbReference type="NCBIfam" id="NF008292">
    <property type="entry name" value="PRK11072.1"/>
    <property type="match status" value="1"/>
</dbReference>
<keyword evidence="10" id="KW-1185">Reference proteome</keyword>
<evidence type="ECO:0000313" key="10">
    <source>
        <dbReference type="Proteomes" id="UP000563524"/>
    </source>
</evidence>
<evidence type="ECO:0000256" key="6">
    <source>
        <dbReference type="ARBA" id="ARBA00023268"/>
    </source>
</evidence>
<dbReference type="AlphaFoldDB" id="A0A840I2P9"/>
<proteinExistence type="predicted"/>
<feature type="domain" description="Glutamate-ammonia ligase adenylyltransferase repeated" evidence="7">
    <location>
        <begin position="84"/>
        <end position="272"/>
    </location>
</feature>
<evidence type="ECO:0000313" key="9">
    <source>
        <dbReference type="EMBL" id="MBB4658553.1"/>
    </source>
</evidence>
<dbReference type="GO" id="GO:0005829">
    <property type="term" value="C:cytosol"/>
    <property type="evidence" value="ECO:0007669"/>
    <property type="project" value="TreeGrafter"/>
</dbReference>
<evidence type="ECO:0000256" key="1">
    <source>
        <dbReference type="ARBA" id="ARBA00022679"/>
    </source>
</evidence>
<keyword evidence="2 9" id="KW-0548">Nucleotidyltransferase</keyword>
<evidence type="ECO:0000256" key="4">
    <source>
        <dbReference type="ARBA" id="ARBA00022840"/>
    </source>
</evidence>
<evidence type="ECO:0000256" key="3">
    <source>
        <dbReference type="ARBA" id="ARBA00022741"/>
    </source>
</evidence>
<dbReference type="Gene3D" id="1.20.120.1510">
    <property type="match status" value="1"/>
</dbReference>
<feature type="domain" description="PII-uridylyltransferase/Glutamine-synthetase adenylyltransferase" evidence="8">
    <location>
        <begin position="310"/>
        <end position="435"/>
    </location>
</feature>
<dbReference type="PANTHER" id="PTHR30621:SF0">
    <property type="entry name" value="BIFUNCTIONAL GLUTAMINE SYNTHETASE ADENYLYLTRANSFERASE_ADENYLYL-REMOVING ENZYME"/>
    <property type="match status" value="1"/>
</dbReference>
<dbReference type="Pfam" id="PF08335">
    <property type="entry name" value="GlnD_UR_UTase"/>
    <property type="match status" value="1"/>
</dbReference>
<dbReference type="CDD" id="cd05401">
    <property type="entry name" value="NT_GlnE_GlnD_like"/>
    <property type="match status" value="2"/>
</dbReference>
<dbReference type="PANTHER" id="PTHR30621">
    <property type="entry name" value="GLUTAMINE SYNTHETASE ADENYLYLTRANSFERASE"/>
    <property type="match status" value="1"/>
</dbReference>
<keyword evidence="3" id="KW-0547">Nucleotide-binding</keyword>
<evidence type="ECO:0000259" key="8">
    <source>
        <dbReference type="Pfam" id="PF08335"/>
    </source>
</evidence>
<dbReference type="GO" id="GO:0016874">
    <property type="term" value="F:ligase activity"/>
    <property type="evidence" value="ECO:0007669"/>
    <property type="project" value="UniProtKB-KW"/>
</dbReference>
<dbReference type="RefSeq" id="WP_183816479.1">
    <property type="nucleotide sequence ID" value="NZ_JACHOB010000001.1"/>
</dbReference>
<keyword evidence="5" id="KW-0460">Magnesium</keyword>
<keyword evidence="4" id="KW-0067">ATP-binding</keyword>
<dbReference type="Gene3D" id="1.20.120.330">
    <property type="entry name" value="Nucleotidyltransferases domain 2"/>
    <property type="match status" value="2"/>
</dbReference>
<dbReference type="InterPro" id="IPR013546">
    <property type="entry name" value="PII_UdlTrfase/GS_AdlTrfase"/>
</dbReference>
<keyword evidence="9" id="KW-0436">Ligase</keyword>
<dbReference type="Pfam" id="PF03710">
    <property type="entry name" value="GlnE"/>
    <property type="match status" value="2"/>
</dbReference>
<sequence length="921" mass="97841">MTSFGEALSRQIDQRGRAEALVRLGACSDGPKVGQAGSQLRSFLSGVAEAAPYLARLMERHDVDAVLERPEDDALGTRFLSDIDAGDAARDLRRAKEQAHLALALGDLSGLWSMSKVTADLSDFADAAVEAALRSASTEVPGDAQGGSVSGITLIAMGKLGARELNYSSDIDLIAVFDAERMDVPAASRLGAKGVAVRIVQRLASILSDRTADGYVFRTDFRLRPDPSSTSVAVSLAQAERYYEQYGQNWERAAHIKARACAGDRDVGDAYLAMIRPFVWRRTLDYWALSDVRAIKAQIHAKVGNPDIRVPGGDVKLGPGGIREVEFFAQTQQLILGGRDPSLRVRGTLDALRALSAAGHVAPDVAANLATDYTTLRDVEHRIQMRQDEASQTLPAEEAHRRPVATLFGEEDLAAFDAGIAATLHRIHDTYADLFEVPGAEQVAPGSLVFTGVDDDPRTVGTLNGMGFSDAGAIIGAVRGWHQGTLAATRSVRARELLTALVPHILAAAARTDDPDTAFARMSQLLAGLPSGVQLFSLFTAHPEALEDVVTLCAASPMLAQQLSGRPSLVEALLGDDEPPVFPNEPSLEGAMDAARRVVSEGRLRHAAELTLGRADPDAVGAALSDLADGAVTLLSEKVRDALRASGVDLPPFCILAFGRLGVRSLTVTSDLDLVFVYDGPPEASEAVLKRVRRLVAALSAPTGQGVLYEIDMKLRPSGGAGPAAVSLSAFNRYHHEAAWMWEAMALTKARVILTEGDLGTEVEAVIEDVLAKPRDPAEVAAAVRDMRGRLLEGQPPRSPLDVKRIEGGLTDTDFLAQYLALTRQVGAERPPRATRAALAYHADAGALSADLAAQVGRAHSLFEAVAQYSRATFGAVPPAALTAPQERRLRQLPGIDGSVLEEVEAAAAAVRAALDVVLPS</sequence>
<dbReference type="SUPFAM" id="SSF81301">
    <property type="entry name" value="Nucleotidyltransferase"/>
    <property type="match status" value="2"/>
</dbReference>
<dbReference type="GO" id="GO:0000820">
    <property type="term" value="P:regulation of glutamine family amino acid metabolic process"/>
    <property type="evidence" value="ECO:0007669"/>
    <property type="project" value="TreeGrafter"/>
</dbReference>
<name>A0A840I2P9_9PROT</name>
<comment type="caution">
    <text evidence="9">The sequence shown here is derived from an EMBL/GenBank/DDBJ whole genome shotgun (WGS) entry which is preliminary data.</text>
</comment>
<dbReference type="InterPro" id="IPR043519">
    <property type="entry name" value="NT_sf"/>
</dbReference>
<organism evidence="9 10">
    <name type="scientific">Parvularcula dongshanensis</name>
    <dbReference type="NCBI Taxonomy" id="1173995"/>
    <lineage>
        <taxon>Bacteria</taxon>
        <taxon>Pseudomonadati</taxon>
        <taxon>Pseudomonadota</taxon>
        <taxon>Alphaproteobacteria</taxon>
        <taxon>Parvularculales</taxon>
        <taxon>Parvularculaceae</taxon>
        <taxon>Parvularcula</taxon>
    </lineage>
</organism>
<dbReference type="GO" id="GO:0005524">
    <property type="term" value="F:ATP binding"/>
    <property type="evidence" value="ECO:0007669"/>
    <property type="project" value="UniProtKB-KW"/>
</dbReference>
<dbReference type="EMBL" id="JACHOB010000001">
    <property type="protein sequence ID" value="MBB4658553.1"/>
    <property type="molecule type" value="Genomic_DNA"/>
</dbReference>